<dbReference type="Proteomes" id="UP000075883">
    <property type="component" value="Unassembled WGS sequence"/>
</dbReference>
<accession>A0A182MUK2</accession>
<dbReference type="AlphaFoldDB" id="A0A182MUK2"/>
<dbReference type="VEuPathDB" id="VectorBase:ACUA026570"/>
<reference evidence="2" key="1">
    <citation type="submission" date="2013-09" db="EMBL/GenBank/DDBJ databases">
        <title>The Genome Sequence of Anopheles culicifacies species A.</title>
        <authorList>
            <consortium name="The Broad Institute Genomics Platform"/>
            <person name="Neafsey D.E."/>
            <person name="Besansky N."/>
            <person name="Howell P."/>
            <person name="Walton C."/>
            <person name="Young S.K."/>
            <person name="Zeng Q."/>
            <person name="Gargeya S."/>
            <person name="Fitzgerald M."/>
            <person name="Haas B."/>
            <person name="Abouelleil A."/>
            <person name="Allen A.W."/>
            <person name="Alvarado L."/>
            <person name="Arachchi H.M."/>
            <person name="Berlin A.M."/>
            <person name="Chapman S.B."/>
            <person name="Gainer-Dewar J."/>
            <person name="Goldberg J."/>
            <person name="Griggs A."/>
            <person name="Gujja S."/>
            <person name="Hansen M."/>
            <person name="Howarth C."/>
            <person name="Imamovic A."/>
            <person name="Ireland A."/>
            <person name="Larimer J."/>
            <person name="McCowan C."/>
            <person name="Murphy C."/>
            <person name="Pearson M."/>
            <person name="Poon T.W."/>
            <person name="Priest M."/>
            <person name="Roberts A."/>
            <person name="Saif S."/>
            <person name="Shea T."/>
            <person name="Sisk P."/>
            <person name="Sykes S."/>
            <person name="Wortman J."/>
            <person name="Nusbaum C."/>
            <person name="Birren B."/>
        </authorList>
    </citation>
    <scope>NUCLEOTIDE SEQUENCE [LARGE SCALE GENOMIC DNA]</scope>
    <source>
        <strain evidence="2">A-37</strain>
    </source>
</reference>
<evidence type="ECO:0000313" key="1">
    <source>
        <dbReference type="EnsemblMetazoa" id="ACUA026570-PA"/>
    </source>
</evidence>
<sequence>MKLSDFFGLNICAIVAGAAGSGDSPINRLPEFLASNKQSDEMRGVEWSKNELFADIELARDIFWGNNLDMSWLAVSGIRDLNPTCTQANRKLSSAYGGTARMGFEPRSCPLEDRRRYLLGYQAGPKTRENMSKVDRRHMVNLGMHKHHPLHIETYDHKPKLQHLVFLKEELRVVADVQVALQQQAAAYRLVLTWMFPALVVNPGQ</sequence>
<dbReference type="EMBL" id="AXCM01000303">
    <property type="status" value="NOT_ANNOTATED_CDS"/>
    <property type="molecule type" value="Genomic_DNA"/>
</dbReference>
<evidence type="ECO:0000313" key="2">
    <source>
        <dbReference type="Proteomes" id="UP000075883"/>
    </source>
</evidence>
<keyword evidence="2" id="KW-1185">Reference proteome</keyword>
<name>A0A182MUK2_9DIPT</name>
<proteinExistence type="predicted"/>
<dbReference type="EnsemblMetazoa" id="ACUA026570-RA">
    <property type="protein sequence ID" value="ACUA026570-PA"/>
    <property type="gene ID" value="ACUA026570"/>
</dbReference>
<protein>
    <submittedName>
        <fullName evidence="1">Uncharacterized protein</fullName>
    </submittedName>
</protein>
<reference evidence="1" key="2">
    <citation type="submission" date="2020-05" db="UniProtKB">
        <authorList>
            <consortium name="EnsemblMetazoa"/>
        </authorList>
    </citation>
    <scope>IDENTIFICATION</scope>
    <source>
        <strain evidence="1">A-37</strain>
    </source>
</reference>
<organism evidence="1 2">
    <name type="scientific">Anopheles culicifacies</name>
    <dbReference type="NCBI Taxonomy" id="139723"/>
    <lineage>
        <taxon>Eukaryota</taxon>
        <taxon>Metazoa</taxon>
        <taxon>Ecdysozoa</taxon>
        <taxon>Arthropoda</taxon>
        <taxon>Hexapoda</taxon>
        <taxon>Insecta</taxon>
        <taxon>Pterygota</taxon>
        <taxon>Neoptera</taxon>
        <taxon>Endopterygota</taxon>
        <taxon>Diptera</taxon>
        <taxon>Nematocera</taxon>
        <taxon>Culicoidea</taxon>
        <taxon>Culicidae</taxon>
        <taxon>Anophelinae</taxon>
        <taxon>Anopheles</taxon>
        <taxon>culicifacies species complex</taxon>
    </lineage>
</organism>
<dbReference type="EMBL" id="AXCM01000304">
    <property type="status" value="NOT_ANNOTATED_CDS"/>
    <property type="molecule type" value="Genomic_DNA"/>
</dbReference>